<feature type="compositionally biased region" description="Low complexity" evidence="6">
    <location>
        <begin position="393"/>
        <end position="442"/>
    </location>
</feature>
<keyword evidence="7" id="KW-1133">Transmembrane helix</keyword>
<feature type="region of interest" description="Disordered" evidence="6">
    <location>
        <begin position="506"/>
        <end position="528"/>
    </location>
</feature>
<dbReference type="InterPro" id="IPR001881">
    <property type="entry name" value="EGF-like_Ca-bd_dom"/>
</dbReference>
<sequence length="1343" mass="146555">MPIQEAPALISDVKVKNEGPTAELVTSVVNYNEVTEIESLGDYDLIMETITGTATVYDEESLQHMGISHRVERSISDDFMANEFRAFRSLPSTPSLSTFMDVQSSTISDRRKSDRKSDPDPDIDDIIQGIMHLLGGNVKVTAAEHPDPRLTTFGNRRVASTRINNRGPPNLLGSRLPVRPVRPDLASKVIRPPVRPPFGLPPGAILRPLPGQPPFIANTRPSFLAPLPPTLVSKRPQRPINRPFVTGFPLPISLIDEDDIVDDTAPISPDLVVTPQFHDRPYDNLNPGPYDIPNGGSDYYQEATPVLSSSTEELPEEDFDYEEPTRLTNNLAMLRPFHSSDATPTEDTEVPLSSVNIPPFVEEETQTSLEPSLQTTQSSSLLEPSTTTPPPQVSTTVPVEPTKPIPIETIINTADPTTIRSSTTTRKTTTTTSEPPISSSSSPTPPLPPITPPAPPPTSPTPKPHSGVVLDDKDYRPGQVITGAVIPFDGRPGDIFDVTVSAHQGYAQPPSQARPPTHVRPVRPPPPPPRPQAGEIFDVTVSAMQGGGLGQPQVVPVDPLDLYNEGLITTPAGGNDGFVSIDGRKTYFDLFPTGTETNQAPQQQQTVGMGVGIVIPEDDIQGDPGSFFQQPPPPQQRPQQRPPQKPRPKPTTPQAPPKPSRPQTSRPTYTRRPSNTPIRIDTCIVGDDSTCQEQLGEVCRTEDGVSSCYCKPGTARKRHRTKCKSMIALRMSMKVDRVGIRRIFWNGNYGNPESEEYRELDWESRVAINAAMSKTPMASAYLGSNVHKFYSIGGRVIINSTVMLEDLPTTRSRNIRQALQRQLIQVIRNHGNNIGDSQLFVDGPLNPIPEISDVNECADPILHDCHADAYCVNQFGTFTCKCQPGYTDRQKDNPVKAGRKCESCSTDYCNKRGVCSIKNGHKFCTCKGSYYGYRCEIDGEVLGVAVGASVAAVVIIILTLIFLCMWSRRWKQQDRKADVIRSPMGLGGFAVNLPHKAGAGGPYGVTLDDRMRWAQVAENMSQHQNQNLYAPQYAEINGAAVYTANSNEYLTSDLQASNPFNVYNRVTRALSNSSVGRMSAMGKGGIFGRLKNLFGGTQKSHQQSQRVPSHLLTQNPTMNLQQLMALQTHLATSSQDQVRGMGQSAPSTAGTIYNKNQRGNFSVNNEIRMGAGASSTNYAASLGGTLSQYQQYPPQQLPQTAQQQFGMQHLNPMGHLASMASLQQQIQQQQHMQQQQQQAFGAQSSYGQYGPVSLNAMSQGNVSRAPTLGARTPVPRRNEGRLGASTVGPMGGASITMAGIESSEEEMDRPYHLPRPKSRGSLAVGSLAAQQSRIARSYNSLLF</sequence>
<dbReference type="PROSITE" id="PS50026">
    <property type="entry name" value="EGF_3"/>
    <property type="match status" value="2"/>
</dbReference>
<dbReference type="InterPro" id="IPR000152">
    <property type="entry name" value="EGF-type_Asp/Asn_hydroxyl_site"/>
</dbReference>
<dbReference type="Pfam" id="PF07645">
    <property type="entry name" value="EGF_CA"/>
    <property type="match status" value="1"/>
</dbReference>
<feature type="compositionally biased region" description="Pro residues" evidence="6">
    <location>
        <begin position="630"/>
        <end position="660"/>
    </location>
</feature>
<evidence type="ECO:0000256" key="2">
    <source>
        <dbReference type="ARBA" id="ARBA00022729"/>
    </source>
</evidence>
<feature type="domain" description="SEA" evidence="8">
    <location>
        <begin position="725"/>
        <end position="846"/>
    </location>
</feature>
<protein>
    <recommendedName>
        <fullName evidence="12">63 kDa sperm flagellar membrane protein</fullName>
    </recommendedName>
</protein>
<reference evidence="10 11" key="1">
    <citation type="submission" date="2024-05" db="EMBL/GenBank/DDBJ databases">
        <authorList>
            <person name="Wallberg A."/>
        </authorList>
    </citation>
    <scope>NUCLEOTIDE SEQUENCE [LARGE SCALE GENOMIC DNA]</scope>
</reference>
<dbReference type="PROSITE" id="PS00010">
    <property type="entry name" value="ASX_HYDROXYL"/>
    <property type="match status" value="1"/>
</dbReference>
<dbReference type="Proteomes" id="UP001497623">
    <property type="component" value="Unassembled WGS sequence"/>
</dbReference>
<keyword evidence="1 5" id="KW-0245">EGF-like domain</keyword>
<dbReference type="InterPro" id="IPR050751">
    <property type="entry name" value="ECM_structural_protein"/>
</dbReference>
<evidence type="ECO:0000256" key="4">
    <source>
        <dbReference type="ARBA" id="ARBA00023157"/>
    </source>
</evidence>
<feature type="region of interest" description="Disordered" evidence="6">
    <location>
        <begin position="615"/>
        <end position="681"/>
    </location>
</feature>
<evidence type="ECO:0000313" key="11">
    <source>
        <dbReference type="Proteomes" id="UP001497623"/>
    </source>
</evidence>
<dbReference type="InterPro" id="IPR036364">
    <property type="entry name" value="SEA_dom_sf"/>
</dbReference>
<comment type="caution">
    <text evidence="5">Lacks conserved residue(s) required for the propagation of feature annotation.</text>
</comment>
<evidence type="ECO:0000256" key="6">
    <source>
        <dbReference type="SAM" id="MobiDB-lite"/>
    </source>
</evidence>
<organism evidence="10 11">
    <name type="scientific">Meganyctiphanes norvegica</name>
    <name type="common">Northern krill</name>
    <name type="synonym">Thysanopoda norvegica</name>
    <dbReference type="NCBI Taxonomy" id="48144"/>
    <lineage>
        <taxon>Eukaryota</taxon>
        <taxon>Metazoa</taxon>
        <taxon>Ecdysozoa</taxon>
        <taxon>Arthropoda</taxon>
        <taxon>Crustacea</taxon>
        <taxon>Multicrustacea</taxon>
        <taxon>Malacostraca</taxon>
        <taxon>Eumalacostraca</taxon>
        <taxon>Eucarida</taxon>
        <taxon>Euphausiacea</taxon>
        <taxon>Euphausiidae</taxon>
        <taxon>Meganyctiphanes</taxon>
    </lineage>
</organism>
<dbReference type="CDD" id="cd00054">
    <property type="entry name" value="EGF_CA"/>
    <property type="match status" value="1"/>
</dbReference>
<feature type="compositionally biased region" description="Polar residues" evidence="6">
    <location>
        <begin position="665"/>
        <end position="677"/>
    </location>
</feature>
<keyword evidence="3" id="KW-0677">Repeat</keyword>
<keyword evidence="4 5" id="KW-1015">Disulfide bond</keyword>
<dbReference type="Gene3D" id="2.10.25.10">
    <property type="entry name" value="Laminin"/>
    <property type="match status" value="1"/>
</dbReference>
<dbReference type="PANTHER" id="PTHR24034:SF89">
    <property type="entry name" value="COMPLEMENT COMPONENT C1Q RECEPTOR"/>
    <property type="match status" value="1"/>
</dbReference>
<keyword evidence="2" id="KW-0732">Signal</keyword>
<accession>A0AAV2PYW2</accession>
<feature type="compositionally biased region" description="Pro residues" evidence="6">
    <location>
        <begin position="443"/>
        <end position="463"/>
    </location>
</feature>
<feature type="region of interest" description="Disordered" evidence="6">
    <location>
        <begin position="98"/>
        <end position="123"/>
    </location>
</feature>
<evidence type="ECO:0000259" key="8">
    <source>
        <dbReference type="PROSITE" id="PS50024"/>
    </source>
</evidence>
<keyword evidence="7" id="KW-0472">Membrane</keyword>
<feature type="domain" description="EGF-like" evidence="9">
    <location>
        <begin position="902"/>
        <end position="936"/>
    </location>
</feature>
<evidence type="ECO:0008006" key="12">
    <source>
        <dbReference type="Google" id="ProtNLM"/>
    </source>
</evidence>
<dbReference type="PANTHER" id="PTHR24034">
    <property type="entry name" value="EGF-LIKE DOMAIN-CONTAINING PROTEIN"/>
    <property type="match status" value="1"/>
</dbReference>
<keyword evidence="11" id="KW-1185">Reference proteome</keyword>
<feature type="region of interest" description="Disordered" evidence="6">
    <location>
        <begin position="1265"/>
        <end position="1324"/>
    </location>
</feature>
<dbReference type="InterPro" id="IPR018097">
    <property type="entry name" value="EGF_Ca-bd_CS"/>
</dbReference>
<dbReference type="SUPFAM" id="SSF57196">
    <property type="entry name" value="EGF/Laminin"/>
    <property type="match status" value="1"/>
</dbReference>
<dbReference type="FunFam" id="2.10.25.10:FF:000038">
    <property type="entry name" value="Fibrillin 2"/>
    <property type="match status" value="1"/>
</dbReference>
<dbReference type="SMART" id="SM00179">
    <property type="entry name" value="EGF_CA"/>
    <property type="match status" value="1"/>
</dbReference>
<dbReference type="SUPFAM" id="SSF82671">
    <property type="entry name" value="SEA domain"/>
    <property type="match status" value="1"/>
</dbReference>
<dbReference type="GO" id="GO:0005509">
    <property type="term" value="F:calcium ion binding"/>
    <property type="evidence" value="ECO:0007669"/>
    <property type="project" value="InterPro"/>
</dbReference>
<dbReference type="SMART" id="SM00181">
    <property type="entry name" value="EGF"/>
    <property type="match status" value="2"/>
</dbReference>
<proteinExistence type="predicted"/>
<feature type="compositionally biased region" description="Basic and acidic residues" evidence="6">
    <location>
        <begin position="108"/>
        <end position="119"/>
    </location>
</feature>
<gene>
    <name evidence="10" type="ORF">MNOR_LOCUS6032</name>
</gene>
<dbReference type="PROSITE" id="PS50024">
    <property type="entry name" value="SEA"/>
    <property type="match status" value="1"/>
</dbReference>
<dbReference type="InterPro" id="IPR000742">
    <property type="entry name" value="EGF"/>
</dbReference>
<evidence type="ECO:0000256" key="5">
    <source>
        <dbReference type="PROSITE-ProRule" id="PRU00076"/>
    </source>
</evidence>
<evidence type="ECO:0000256" key="3">
    <source>
        <dbReference type="ARBA" id="ARBA00022737"/>
    </source>
</evidence>
<feature type="domain" description="EGF-like" evidence="9">
    <location>
        <begin position="853"/>
        <end position="892"/>
    </location>
</feature>
<dbReference type="InterPro" id="IPR000082">
    <property type="entry name" value="SEA_dom"/>
</dbReference>
<dbReference type="PROSITE" id="PS01187">
    <property type="entry name" value="EGF_CA"/>
    <property type="match status" value="1"/>
</dbReference>
<feature type="region of interest" description="Disordered" evidence="6">
    <location>
        <begin position="363"/>
        <end position="474"/>
    </location>
</feature>
<dbReference type="EMBL" id="CAXKWB010002416">
    <property type="protein sequence ID" value="CAL4066926.1"/>
    <property type="molecule type" value="Genomic_DNA"/>
</dbReference>
<dbReference type="Pfam" id="PF01390">
    <property type="entry name" value="SEA"/>
    <property type="match status" value="1"/>
</dbReference>
<evidence type="ECO:0000259" key="9">
    <source>
        <dbReference type="PROSITE" id="PS50026"/>
    </source>
</evidence>
<feature type="disulfide bond" evidence="5">
    <location>
        <begin position="926"/>
        <end position="935"/>
    </location>
</feature>
<dbReference type="InterPro" id="IPR049883">
    <property type="entry name" value="NOTCH1_EGF-like"/>
</dbReference>
<evidence type="ECO:0000313" key="10">
    <source>
        <dbReference type="EMBL" id="CAL4066926.1"/>
    </source>
</evidence>
<name>A0AAV2PYW2_MEGNR</name>
<evidence type="ECO:0000256" key="1">
    <source>
        <dbReference type="ARBA" id="ARBA00022536"/>
    </source>
</evidence>
<feature type="compositionally biased region" description="Low complexity" evidence="6">
    <location>
        <begin position="366"/>
        <end position="386"/>
    </location>
</feature>
<dbReference type="PROSITE" id="PS00022">
    <property type="entry name" value="EGF_1"/>
    <property type="match status" value="1"/>
</dbReference>
<comment type="caution">
    <text evidence="10">The sequence shown here is derived from an EMBL/GenBank/DDBJ whole genome shotgun (WGS) entry which is preliminary data.</text>
</comment>
<feature type="transmembrane region" description="Helical" evidence="7">
    <location>
        <begin position="941"/>
        <end position="966"/>
    </location>
</feature>
<keyword evidence="7" id="KW-0812">Transmembrane</keyword>
<evidence type="ECO:0000256" key="7">
    <source>
        <dbReference type="SAM" id="Phobius"/>
    </source>
</evidence>